<feature type="region of interest" description="Disordered" evidence="1">
    <location>
        <begin position="1"/>
        <end position="32"/>
    </location>
</feature>
<protein>
    <recommendedName>
        <fullName evidence="4">Integral membrane protein</fullName>
    </recommendedName>
</protein>
<dbReference type="EMBL" id="CP109546">
    <property type="protein sequence ID" value="WTZ09049.1"/>
    <property type="molecule type" value="Genomic_DNA"/>
</dbReference>
<feature type="transmembrane region" description="Helical" evidence="2">
    <location>
        <begin position="179"/>
        <end position="200"/>
    </location>
</feature>
<accession>A0AAU3HXC3</accession>
<reference evidence="3" key="1">
    <citation type="submission" date="2022-10" db="EMBL/GenBank/DDBJ databases">
        <title>The complete genomes of actinobacterial strains from the NBC collection.</title>
        <authorList>
            <person name="Joergensen T.S."/>
            <person name="Alvarez Arevalo M."/>
            <person name="Sterndorff E.B."/>
            <person name="Faurdal D."/>
            <person name="Vuksanovic O."/>
            <person name="Mourched A.-S."/>
            <person name="Charusanti P."/>
            <person name="Shaw S."/>
            <person name="Blin K."/>
            <person name="Weber T."/>
        </authorList>
    </citation>
    <scope>NUCLEOTIDE SEQUENCE</scope>
    <source>
        <strain evidence="3">NBC_01393</strain>
    </source>
</reference>
<dbReference type="AlphaFoldDB" id="A0AAU3HXC3"/>
<organism evidence="3">
    <name type="scientific">Streptomyces sp. NBC_01393</name>
    <dbReference type="NCBI Taxonomy" id="2903851"/>
    <lineage>
        <taxon>Bacteria</taxon>
        <taxon>Bacillati</taxon>
        <taxon>Actinomycetota</taxon>
        <taxon>Actinomycetes</taxon>
        <taxon>Kitasatosporales</taxon>
        <taxon>Streptomycetaceae</taxon>
        <taxon>Streptomyces</taxon>
    </lineage>
</organism>
<feature type="transmembrane region" description="Helical" evidence="2">
    <location>
        <begin position="206"/>
        <end position="226"/>
    </location>
</feature>
<feature type="transmembrane region" description="Helical" evidence="2">
    <location>
        <begin position="138"/>
        <end position="158"/>
    </location>
</feature>
<keyword evidence="2" id="KW-0812">Transmembrane</keyword>
<evidence type="ECO:0000256" key="1">
    <source>
        <dbReference type="SAM" id="MobiDB-lite"/>
    </source>
</evidence>
<keyword evidence="2" id="KW-1133">Transmembrane helix</keyword>
<feature type="compositionally biased region" description="Low complexity" evidence="1">
    <location>
        <begin position="309"/>
        <end position="328"/>
    </location>
</feature>
<feature type="transmembrane region" description="Helical" evidence="2">
    <location>
        <begin position="110"/>
        <end position="132"/>
    </location>
</feature>
<keyword evidence="2" id="KW-0472">Membrane</keyword>
<feature type="region of interest" description="Disordered" evidence="1">
    <location>
        <begin position="306"/>
        <end position="333"/>
    </location>
</feature>
<name>A0AAU3HXC3_9ACTN</name>
<evidence type="ECO:0000256" key="2">
    <source>
        <dbReference type="SAM" id="Phobius"/>
    </source>
</evidence>
<feature type="transmembrane region" description="Helical" evidence="2">
    <location>
        <begin position="354"/>
        <end position="373"/>
    </location>
</feature>
<feature type="transmembrane region" description="Helical" evidence="2">
    <location>
        <begin position="512"/>
        <end position="533"/>
    </location>
</feature>
<sequence length="542" mass="54949">MSGSLRTQPGAHEATRPLVPSQRRSTSWGRPDPIDELAADLAEFVTAAVHPDEVAALLESDGLSDDQIRERYGVTNSFALAEELFERVERGYPEPGEPAPDPWRTGLIGCLLRGIVFALPGLGYVLAGPLLAGPKGAFGLPAGTVPMLAGALCGWTWNQGLAHRAYTWMGLGDRSAARRALLVGTPAGVLLGSLVAFAAAGSAGRGAVAFAAGQSGYLGAATVLLVMGRERMLLAALAPMTAGAAVTVFHPVPDLARMALLLGSLAAVALLGLLEVAPAVRELGEGSWGAGLIALLPYGRLRGGAEPSGRAGEPRAASAGRPAAGKPGTAPGRLGTVAARLRARRSAAGRHAGTVAYALFGLGSGVLVLYAALGDVLTGARTAVAAPAAVALTLSMGPAEWLLFRFRSGSLAGLRSSTSARSFRRASAGTLLRCLTGYLASLLVLGLGVSALWPHAPAAADGVRLGGLLLLGVVMWTGLLLQSFGAVTGTAAVVCAAALVQTAALVTHTGDAHWVGLIVYGAAAGAQTLLVCARLGKVTAHR</sequence>
<feature type="transmembrane region" description="Helical" evidence="2">
    <location>
        <begin position="385"/>
        <end position="404"/>
    </location>
</feature>
<proteinExistence type="predicted"/>
<feature type="transmembrane region" description="Helical" evidence="2">
    <location>
        <begin position="233"/>
        <end position="252"/>
    </location>
</feature>
<evidence type="ECO:0008006" key="4">
    <source>
        <dbReference type="Google" id="ProtNLM"/>
    </source>
</evidence>
<evidence type="ECO:0000313" key="3">
    <source>
        <dbReference type="EMBL" id="WTZ09049.1"/>
    </source>
</evidence>
<feature type="transmembrane region" description="Helical" evidence="2">
    <location>
        <begin position="258"/>
        <end position="277"/>
    </location>
</feature>
<feature type="transmembrane region" description="Helical" evidence="2">
    <location>
        <begin position="486"/>
        <end position="506"/>
    </location>
</feature>
<gene>
    <name evidence="3" type="ORF">OG699_14205</name>
</gene>
<feature type="transmembrane region" description="Helical" evidence="2">
    <location>
        <begin position="465"/>
        <end position="481"/>
    </location>
</feature>
<feature type="transmembrane region" description="Helical" evidence="2">
    <location>
        <begin position="431"/>
        <end position="453"/>
    </location>
</feature>